<proteinExistence type="predicted"/>
<dbReference type="EMBL" id="BGPR01039719">
    <property type="protein sequence ID" value="GBO15737.1"/>
    <property type="molecule type" value="Genomic_DNA"/>
</dbReference>
<keyword evidence="2" id="KW-1185">Reference proteome</keyword>
<dbReference type="AlphaFoldDB" id="A0A4Y2UW76"/>
<evidence type="ECO:0000313" key="1">
    <source>
        <dbReference type="EMBL" id="GBO15737.1"/>
    </source>
</evidence>
<organism evidence="1 2">
    <name type="scientific">Araneus ventricosus</name>
    <name type="common">Orbweaver spider</name>
    <name type="synonym">Epeira ventricosa</name>
    <dbReference type="NCBI Taxonomy" id="182803"/>
    <lineage>
        <taxon>Eukaryota</taxon>
        <taxon>Metazoa</taxon>
        <taxon>Ecdysozoa</taxon>
        <taxon>Arthropoda</taxon>
        <taxon>Chelicerata</taxon>
        <taxon>Arachnida</taxon>
        <taxon>Araneae</taxon>
        <taxon>Araneomorphae</taxon>
        <taxon>Entelegynae</taxon>
        <taxon>Araneoidea</taxon>
        <taxon>Araneidae</taxon>
        <taxon>Araneus</taxon>
    </lineage>
</organism>
<protein>
    <submittedName>
        <fullName evidence="1">Uncharacterized protein</fullName>
    </submittedName>
</protein>
<dbReference type="PANTHER" id="PTHR31025">
    <property type="entry name" value="SI:CH211-196P9.1-RELATED"/>
    <property type="match status" value="1"/>
</dbReference>
<dbReference type="PANTHER" id="PTHR31025:SF22">
    <property type="entry name" value="IP13529P"/>
    <property type="match status" value="1"/>
</dbReference>
<gene>
    <name evidence="1" type="ORF">AVEN_172221_1</name>
</gene>
<dbReference type="Proteomes" id="UP000499080">
    <property type="component" value="Unassembled WGS sequence"/>
</dbReference>
<name>A0A4Y2UW76_ARAVE</name>
<evidence type="ECO:0000313" key="2">
    <source>
        <dbReference type="Proteomes" id="UP000499080"/>
    </source>
</evidence>
<comment type="caution">
    <text evidence="1">The sequence shown here is derived from an EMBL/GenBank/DDBJ whole genome shotgun (WGS) entry which is preliminary data.</text>
</comment>
<dbReference type="OrthoDB" id="8806090at2759"/>
<accession>A0A4Y2UW76</accession>
<reference evidence="1 2" key="1">
    <citation type="journal article" date="2019" name="Sci. Rep.">
        <title>Orb-weaving spider Araneus ventricosus genome elucidates the spidroin gene catalogue.</title>
        <authorList>
            <person name="Kono N."/>
            <person name="Nakamura H."/>
            <person name="Ohtoshi R."/>
            <person name="Moran D.A.P."/>
            <person name="Shinohara A."/>
            <person name="Yoshida Y."/>
            <person name="Fujiwara M."/>
            <person name="Mori M."/>
            <person name="Tomita M."/>
            <person name="Arakawa K."/>
        </authorList>
    </citation>
    <scope>NUCLEOTIDE SEQUENCE [LARGE SCALE GENOMIC DNA]</scope>
</reference>
<sequence>MACLLALGPDYDEKKITALIIHTFYSQRRDINNGLSIEEMFKSWPAIFTEFGFQKHFELLVGIALKENFFKKLECKGEVLIKTIKSVLKTSNKDMLAIMCEIKKFEEVMPIPSASVLIVLLMAYFKEDKQSIFRLTNISTTRAEALKMDLPATPCIIVCGLELFNAERFMLCNGGYIVNDSITNFTDAFLMLFASFYVFNICYPAAASSTLQFIQRCFASINPSRGSKKNQSKGKKASIDPKVVTLVNIVADQEWLNC</sequence>